<dbReference type="InterPro" id="IPR032362">
    <property type="entry name" value="Ferlin_C"/>
</dbReference>
<dbReference type="InterPro" id="IPR037721">
    <property type="entry name" value="Ferlin"/>
</dbReference>
<accession>A0A3P8IFN6</accession>
<keyword evidence="4 7" id="KW-1133">Transmembrane helix</keyword>
<feature type="domain" description="Ferlin C-terminal" evidence="8">
    <location>
        <begin position="15"/>
        <end position="126"/>
    </location>
</feature>
<evidence type="ECO:0000256" key="7">
    <source>
        <dbReference type="SAM" id="Phobius"/>
    </source>
</evidence>
<dbReference type="OrthoDB" id="270970at2759"/>
<dbReference type="Pfam" id="PF16165">
    <property type="entry name" value="Ferlin_C"/>
    <property type="match status" value="1"/>
</dbReference>
<accession>A0A183GU53</accession>
<keyword evidence="3" id="KW-0677">Repeat</keyword>
<evidence type="ECO:0000256" key="1">
    <source>
        <dbReference type="ARBA" id="ARBA00004370"/>
    </source>
</evidence>
<dbReference type="AlphaFoldDB" id="A0A183GU53"/>
<gene>
    <name evidence="9" type="ORF">HPBE_LOCUS26222</name>
</gene>
<name>A0A183GU53_HELPZ</name>
<evidence type="ECO:0000259" key="8">
    <source>
        <dbReference type="Pfam" id="PF16165"/>
    </source>
</evidence>
<keyword evidence="10" id="KW-1185">Reference proteome</keyword>
<dbReference type="GO" id="GO:0061025">
    <property type="term" value="P:membrane fusion"/>
    <property type="evidence" value="ECO:0007669"/>
    <property type="project" value="TreeGrafter"/>
</dbReference>
<evidence type="ECO:0000313" key="10">
    <source>
        <dbReference type="Proteomes" id="UP000050761"/>
    </source>
</evidence>
<sequence>MGKSLLGSNVPILKEQKDKDAEKKKDDDVEEEQMYIMGLLELEMALVTEAEAKADPVGKKRKEPNHSPYLPKPLRSSWNMFFITSRIRPCCCWAWHKCGIQLFCWIVAILLLAVAAYGLFVNWPVVTTMLIT</sequence>
<evidence type="ECO:0000256" key="5">
    <source>
        <dbReference type="ARBA" id="ARBA00023136"/>
    </source>
</evidence>
<dbReference type="PANTHER" id="PTHR12546:SF33">
    <property type="entry name" value="SPERM VESICLE FUSION PROTEIN FER-1"/>
    <property type="match status" value="1"/>
</dbReference>
<evidence type="ECO:0000313" key="11">
    <source>
        <dbReference type="WBParaSite" id="HPBE_0002622301-mRNA-1"/>
    </source>
</evidence>
<feature type="transmembrane region" description="Helical" evidence="7">
    <location>
        <begin position="102"/>
        <end position="120"/>
    </location>
</feature>
<dbReference type="PANTHER" id="PTHR12546">
    <property type="entry name" value="FER-1-LIKE"/>
    <property type="match status" value="1"/>
</dbReference>
<dbReference type="WBParaSite" id="HPBE_0002622301-mRNA-1">
    <property type="protein sequence ID" value="HPBE_0002622301-mRNA-1"/>
    <property type="gene ID" value="HPBE_0002622301"/>
</dbReference>
<keyword evidence="5 7" id="KW-0472">Membrane</keyword>
<dbReference type="GO" id="GO:0016020">
    <property type="term" value="C:membrane"/>
    <property type="evidence" value="ECO:0007669"/>
    <property type="project" value="UniProtKB-SubCell"/>
</dbReference>
<reference evidence="9 10" key="1">
    <citation type="submission" date="2018-11" db="EMBL/GenBank/DDBJ databases">
        <authorList>
            <consortium name="Pathogen Informatics"/>
        </authorList>
    </citation>
    <scope>NUCLEOTIDE SEQUENCE [LARGE SCALE GENOMIC DNA]</scope>
</reference>
<evidence type="ECO:0000256" key="3">
    <source>
        <dbReference type="ARBA" id="ARBA00022737"/>
    </source>
</evidence>
<proteinExistence type="predicted"/>
<feature type="region of interest" description="Disordered" evidence="6">
    <location>
        <begin position="1"/>
        <end position="29"/>
    </location>
</feature>
<evidence type="ECO:0000256" key="2">
    <source>
        <dbReference type="ARBA" id="ARBA00022692"/>
    </source>
</evidence>
<dbReference type="EMBL" id="UZAH01039467">
    <property type="protein sequence ID" value="VDP56359.1"/>
    <property type="molecule type" value="Genomic_DNA"/>
</dbReference>
<organism evidence="10 11">
    <name type="scientific">Heligmosomoides polygyrus</name>
    <name type="common">Parasitic roundworm</name>
    <dbReference type="NCBI Taxonomy" id="6339"/>
    <lineage>
        <taxon>Eukaryota</taxon>
        <taxon>Metazoa</taxon>
        <taxon>Ecdysozoa</taxon>
        <taxon>Nematoda</taxon>
        <taxon>Chromadorea</taxon>
        <taxon>Rhabditida</taxon>
        <taxon>Rhabditina</taxon>
        <taxon>Rhabditomorpha</taxon>
        <taxon>Strongyloidea</taxon>
        <taxon>Heligmosomidae</taxon>
        <taxon>Heligmosomoides</taxon>
    </lineage>
</organism>
<reference evidence="11" key="2">
    <citation type="submission" date="2019-09" db="UniProtKB">
        <authorList>
            <consortium name="WormBaseParasite"/>
        </authorList>
    </citation>
    <scope>IDENTIFICATION</scope>
</reference>
<evidence type="ECO:0000256" key="4">
    <source>
        <dbReference type="ARBA" id="ARBA00022989"/>
    </source>
</evidence>
<protein>
    <submittedName>
        <fullName evidence="11">Ferlin_C domain-containing protein</fullName>
    </submittedName>
</protein>
<dbReference type="Proteomes" id="UP000050761">
    <property type="component" value="Unassembled WGS sequence"/>
</dbReference>
<evidence type="ECO:0000313" key="9">
    <source>
        <dbReference type="EMBL" id="VDP56359.1"/>
    </source>
</evidence>
<feature type="compositionally biased region" description="Basic and acidic residues" evidence="6">
    <location>
        <begin position="14"/>
        <end position="27"/>
    </location>
</feature>
<comment type="subcellular location">
    <subcellularLocation>
        <location evidence="1">Membrane</location>
    </subcellularLocation>
</comment>
<keyword evidence="2 7" id="KW-0812">Transmembrane</keyword>
<evidence type="ECO:0000256" key="6">
    <source>
        <dbReference type="SAM" id="MobiDB-lite"/>
    </source>
</evidence>
<dbReference type="GO" id="GO:0007009">
    <property type="term" value="P:plasma membrane organization"/>
    <property type="evidence" value="ECO:0007669"/>
    <property type="project" value="TreeGrafter"/>
</dbReference>